<dbReference type="Pfam" id="PF01926">
    <property type="entry name" value="MMR_HSR1"/>
    <property type="match status" value="2"/>
</dbReference>
<dbReference type="Gene3D" id="3.30.300.20">
    <property type="match status" value="1"/>
</dbReference>
<dbReference type="OrthoDB" id="9805918at2"/>
<evidence type="ECO:0000256" key="8">
    <source>
        <dbReference type="ARBA" id="ARBA00053470"/>
    </source>
</evidence>
<dbReference type="InterPro" id="IPR006073">
    <property type="entry name" value="GTP-bd"/>
</dbReference>
<dbReference type="CDD" id="cd01894">
    <property type="entry name" value="EngA1"/>
    <property type="match status" value="1"/>
</dbReference>
<evidence type="ECO:0000256" key="2">
    <source>
        <dbReference type="ARBA" id="ARBA00020953"/>
    </source>
</evidence>
<dbReference type="Pfam" id="PF14714">
    <property type="entry name" value="KH_dom-like"/>
    <property type="match status" value="1"/>
</dbReference>
<dbReference type="HAMAP" id="MF_00195">
    <property type="entry name" value="GTPase_Der"/>
    <property type="match status" value="1"/>
</dbReference>
<evidence type="ECO:0000256" key="4">
    <source>
        <dbReference type="ARBA" id="ARBA00022737"/>
    </source>
</evidence>
<dbReference type="InterPro" id="IPR027417">
    <property type="entry name" value="P-loop_NTPase"/>
</dbReference>
<comment type="function">
    <text evidence="8 9 11">GTPase that plays an essential role in the late steps of ribosome biogenesis.</text>
</comment>
<evidence type="ECO:0000256" key="9">
    <source>
        <dbReference type="HAMAP-Rule" id="MF_00195"/>
    </source>
</evidence>
<evidence type="ECO:0000256" key="1">
    <source>
        <dbReference type="ARBA" id="ARBA00008279"/>
    </source>
</evidence>
<dbReference type="PRINTS" id="PR00326">
    <property type="entry name" value="GTP1OBG"/>
</dbReference>
<accession>A0A4Z0D528</accession>
<feature type="binding site" evidence="9">
    <location>
        <begin position="57"/>
        <end position="61"/>
    </location>
    <ligand>
        <name>GTP</name>
        <dbReference type="ChEBI" id="CHEBI:37565"/>
        <label>1</label>
    </ligand>
</feature>
<feature type="binding site" evidence="9">
    <location>
        <begin position="295"/>
        <end position="298"/>
    </location>
    <ligand>
        <name>GTP</name>
        <dbReference type="ChEBI" id="CHEBI:37565"/>
        <label>2</label>
    </ligand>
</feature>
<dbReference type="PANTHER" id="PTHR43834:SF6">
    <property type="entry name" value="GTPASE DER"/>
    <property type="match status" value="1"/>
</dbReference>
<dbReference type="PANTHER" id="PTHR43834">
    <property type="entry name" value="GTPASE DER"/>
    <property type="match status" value="1"/>
</dbReference>
<dbReference type="EMBL" id="SRIB01000011">
    <property type="protein sequence ID" value="TFZ39552.1"/>
    <property type="molecule type" value="Genomic_DNA"/>
</dbReference>
<dbReference type="FunFam" id="3.40.50.300:FF:000040">
    <property type="entry name" value="GTPase Der"/>
    <property type="match status" value="1"/>
</dbReference>
<dbReference type="AlphaFoldDB" id="A0A4Z0D528"/>
<dbReference type="InterPro" id="IPR015946">
    <property type="entry name" value="KH_dom-like_a/b"/>
</dbReference>
<dbReference type="FunFam" id="3.40.50.300:FF:000057">
    <property type="entry name" value="GTPase Der"/>
    <property type="match status" value="1"/>
</dbReference>
<name>A0A4Z0D528_9FIRM</name>
<sequence>MSRPVVCIVGRPNVGKSTLFNKLAGRRISITEDTPGITRDRIYAEGEWLNNYYTIIDTGGLDPRSDDIFMSNIRKQVQVAIDTADIILFVVDGLEGITQTDIEIANLLRKSGKPILLVVNKIDTKKELIHFYDFFELGFENINYISAEASLGIGDLLDEIIKNFPKDSDPITYKDAIRVAFIGRPNSGKSSLVNYILGEERNIVTDIPGTTRDAIDSYFEYKDDKFILVDTAGLRKKKYIDEKIERYSVIRTLTTIDRSDVCVLVIDGTIGITEQDSKIAGYAHDNGKAMIIAVNKWDIVQKDDKSYKEYEKSIRETLGFIQYAPILFISAKTGKRVDKLLDTINLVYLNYIKRISTGKLNDIINEAVLMNQPPSDKGKRGKIYYATQVSVKPPRFVIFVNYKELIHFSYARYLENQIRLNCDFTGTPIILEFREKGKEK</sequence>
<dbReference type="PIRSF" id="PIRSF006485">
    <property type="entry name" value="GTP-binding_EngA"/>
    <property type="match status" value="1"/>
</dbReference>
<dbReference type="RefSeq" id="WP_135271516.1">
    <property type="nucleotide sequence ID" value="NZ_SRIB01000011.1"/>
</dbReference>
<dbReference type="NCBIfam" id="TIGR03594">
    <property type="entry name" value="GTPase_EngA"/>
    <property type="match status" value="1"/>
</dbReference>
<evidence type="ECO:0000313" key="14">
    <source>
        <dbReference type="Proteomes" id="UP000298381"/>
    </source>
</evidence>
<feature type="domain" description="EngA-type G" evidence="12">
    <location>
        <begin position="177"/>
        <end position="352"/>
    </location>
</feature>
<evidence type="ECO:0000256" key="6">
    <source>
        <dbReference type="ARBA" id="ARBA00023134"/>
    </source>
</evidence>
<reference evidence="13 14" key="1">
    <citation type="submission" date="2019-03" db="EMBL/GenBank/DDBJ databases">
        <title>Draft genome sequence data and analysis of a Fermenting Bacterium, Soehngenia longevitae strain 1933PT, isolated from petroleum reservoir in Azerbaijan.</title>
        <authorList>
            <person name="Grouzdev D.S."/>
            <person name="Bidzhieva S.K."/>
            <person name="Sokolova D.S."/>
            <person name="Tourova T.P."/>
            <person name="Poltaraus A.B."/>
            <person name="Nazina T.N."/>
        </authorList>
    </citation>
    <scope>NUCLEOTIDE SEQUENCE [LARGE SCALE GENOMIC DNA]</scope>
    <source>
        <strain evidence="13 14">1933P</strain>
    </source>
</reference>
<dbReference type="GO" id="GO:0043022">
    <property type="term" value="F:ribosome binding"/>
    <property type="evidence" value="ECO:0007669"/>
    <property type="project" value="TreeGrafter"/>
</dbReference>
<dbReference type="GO" id="GO:0042254">
    <property type="term" value="P:ribosome biogenesis"/>
    <property type="evidence" value="ECO:0007669"/>
    <property type="project" value="UniProtKB-KW"/>
</dbReference>
<dbReference type="NCBIfam" id="TIGR00231">
    <property type="entry name" value="small_GTP"/>
    <property type="match status" value="2"/>
</dbReference>
<comment type="subunit">
    <text evidence="9">Associates with the 50S ribosomal subunit.</text>
</comment>
<organism evidence="13 14">
    <name type="scientific">Soehngenia longivitae</name>
    <dbReference type="NCBI Taxonomy" id="2562294"/>
    <lineage>
        <taxon>Bacteria</taxon>
        <taxon>Bacillati</taxon>
        <taxon>Bacillota</taxon>
        <taxon>Tissierellia</taxon>
        <taxon>Tissierellales</taxon>
        <taxon>Tissierellaceae</taxon>
        <taxon>Soehngenia</taxon>
    </lineage>
</organism>
<comment type="caution">
    <text evidence="13">The sequence shown here is derived from an EMBL/GenBank/DDBJ whole genome shotgun (WGS) entry which is preliminary data.</text>
</comment>
<dbReference type="PROSITE" id="PS51712">
    <property type="entry name" value="G_ENGA"/>
    <property type="match status" value="2"/>
</dbReference>
<keyword evidence="5 9" id="KW-0547">Nucleotide-binding</keyword>
<gene>
    <name evidence="9" type="primary">der</name>
    <name evidence="13" type="ORF">E4100_07960</name>
</gene>
<dbReference type="InterPro" id="IPR005225">
    <property type="entry name" value="Small_GTP-bd"/>
</dbReference>
<feature type="domain" description="EngA-type G" evidence="12">
    <location>
        <begin position="4"/>
        <end position="168"/>
    </location>
</feature>
<comment type="similarity">
    <text evidence="1 9 10 11">Belongs to the TRAFAC class TrmE-Era-EngA-EngB-Septin-like GTPase superfamily. EngA (Der) GTPase family.</text>
</comment>
<keyword evidence="6 9" id="KW-0342">GTP-binding</keyword>
<proteinExistence type="inferred from homology"/>
<keyword evidence="14" id="KW-1185">Reference proteome</keyword>
<evidence type="ECO:0000256" key="11">
    <source>
        <dbReference type="RuleBase" id="RU004481"/>
    </source>
</evidence>
<evidence type="ECO:0000256" key="10">
    <source>
        <dbReference type="PROSITE-ProRule" id="PRU01049"/>
    </source>
</evidence>
<evidence type="ECO:0000256" key="7">
    <source>
        <dbReference type="ARBA" id="ARBA00032345"/>
    </source>
</evidence>
<keyword evidence="4 11" id="KW-0677">Repeat</keyword>
<keyword evidence="3 9" id="KW-0690">Ribosome biogenesis</keyword>
<dbReference type="FunFam" id="3.30.300.20:FF:000004">
    <property type="entry name" value="GTPase Der"/>
    <property type="match status" value="1"/>
</dbReference>
<feature type="binding site" evidence="9">
    <location>
        <begin position="230"/>
        <end position="234"/>
    </location>
    <ligand>
        <name>GTP</name>
        <dbReference type="ChEBI" id="CHEBI:37565"/>
        <label>2</label>
    </ligand>
</feature>
<protein>
    <recommendedName>
        <fullName evidence="2 9">GTPase Der</fullName>
    </recommendedName>
    <alternativeName>
        <fullName evidence="7 9">GTP-binding protein EngA</fullName>
    </alternativeName>
</protein>
<evidence type="ECO:0000313" key="13">
    <source>
        <dbReference type="EMBL" id="TFZ39552.1"/>
    </source>
</evidence>
<dbReference type="Gene3D" id="3.40.50.300">
    <property type="entry name" value="P-loop containing nucleotide triphosphate hydrolases"/>
    <property type="match status" value="2"/>
</dbReference>
<feature type="binding site" evidence="9">
    <location>
        <begin position="183"/>
        <end position="190"/>
    </location>
    <ligand>
        <name>GTP</name>
        <dbReference type="ChEBI" id="CHEBI:37565"/>
        <label>2</label>
    </ligand>
</feature>
<feature type="binding site" evidence="9">
    <location>
        <begin position="120"/>
        <end position="123"/>
    </location>
    <ligand>
        <name>GTP</name>
        <dbReference type="ChEBI" id="CHEBI:37565"/>
        <label>1</label>
    </ligand>
</feature>
<dbReference type="SUPFAM" id="SSF52540">
    <property type="entry name" value="P-loop containing nucleoside triphosphate hydrolases"/>
    <property type="match status" value="2"/>
</dbReference>
<dbReference type="GO" id="GO:0005525">
    <property type="term" value="F:GTP binding"/>
    <property type="evidence" value="ECO:0007669"/>
    <property type="project" value="UniProtKB-UniRule"/>
</dbReference>
<dbReference type="CDD" id="cd01895">
    <property type="entry name" value="EngA2"/>
    <property type="match status" value="1"/>
</dbReference>
<evidence type="ECO:0000256" key="3">
    <source>
        <dbReference type="ARBA" id="ARBA00022517"/>
    </source>
</evidence>
<evidence type="ECO:0000259" key="12">
    <source>
        <dbReference type="PROSITE" id="PS51712"/>
    </source>
</evidence>
<dbReference type="InterPro" id="IPR032859">
    <property type="entry name" value="KH_dom-like"/>
</dbReference>
<evidence type="ECO:0000256" key="5">
    <source>
        <dbReference type="ARBA" id="ARBA00022741"/>
    </source>
</evidence>
<dbReference type="InterPro" id="IPR031166">
    <property type="entry name" value="G_ENGA"/>
</dbReference>
<dbReference type="Proteomes" id="UP000298381">
    <property type="component" value="Unassembled WGS sequence"/>
</dbReference>
<dbReference type="InterPro" id="IPR016484">
    <property type="entry name" value="GTPase_Der"/>
</dbReference>
<feature type="binding site" evidence="9">
    <location>
        <begin position="10"/>
        <end position="17"/>
    </location>
    <ligand>
        <name>GTP</name>
        <dbReference type="ChEBI" id="CHEBI:37565"/>
        <label>1</label>
    </ligand>
</feature>